<keyword evidence="5" id="KW-1185">Reference proteome</keyword>
<evidence type="ECO:0000259" key="3">
    <source>
        <dbReference type="PROSITE" id="PS51635"/>
    </source>
</evidence>
<dbReference type="InterPro" id="IPR016035">
    <property type="entry name" value="Acyl_Trfase/lysoPLipase"/>
</dbReference>
<evidence type="ECO:0000313" key="4">
    <source>
        <dbReference type="EMBL" id="WFL77052.1"/>
    </source>
</evidence>
<dbReference type="EMBL" id="CP121106">
    <property type="protein sequence ID" value="WFL77052.1"/>
    <property type="molecule type" value="Genomic_DNA"/>
</dbReference>
<sequence length="776" mass="87793">MRQKELRLALVCYGGVSLAVYMHGVTKEIWQLARASRDFHAGRAPDSPVERIYCDLLRHIENEQVLRLRVLPDILTGSSAGGINAIFLAQAIHSGHSLEPLTDLWLEGADVDKLLDPDARPMWRFAKFWAQPIAWWLFTRPGNAVSESVAPETRAEVRHKVSRFVRGRWFQPPFSGDNFSGLLFNAFSAMGDGKIEPPLLPPGHPIDLFVTTTDYHGHLELLRLHSPAVVQESEHRMPVGFHSVAPGTADIDLADPLELTFAARATASFPGAFPPLQVREIDRLALRHDHQWDNRAHFLQRIMPVHVRDGSVERVSLIDGSVLVNKPFGEAIDALEGRPAQREVDRRFVYIDPRPDRFGSEREEEDRTVGFFSAIFGSISIIPREQPIRDNLEALEQQSRDAERLRRMVSALRPEVERAVEKLFGRTLFLDRPTPKRLHAWRAKAQQAAADLAGFAYHSYAQSKYNGIIEHLALLAFEAAPELGLPDPAAIEDVLRAELDRRGLASLSDPSGGASEAAIGFFRAHDIGFRIRRLRLLTRRLARDWENDPEISDPALDVAREAIYEILGVYFQHEGIDGLGPEFPALAANVLADPGSLLDHLSRTRLLPETDERAERMLSEALDQMPKNLKRRMLLTYLGFPFYDIATLPLLRNEDLSEYDPIKVDRISPDDARSIREGGTRATLRGIEFYNFGAFFSRAYRENDYLWGRLHGAERMVDLVCSTLDEKLPEESCRQFKRDLFLAILDEESLAGRCKMHLIDQLRREVEDKFAEAASD</sequence>
<dbReference type="PROSITE" id="PS51635">
    <property type="entry name" value="PNPLA"/>
    <property type="match status" value="1"/>
</dbReference>
<feature type="active site" description="Nucleophile" evidence="2">
    <location>
        <position position="79"/>
    </location>
</feature>
<evidence type="ECO:0000256" key="1">
    <source>
        <dbReference type="ARBA" id="ARBA00023098"/>
    </source>
</evidence>
<dbReference type="Proteomes" id="UP001215827">
    <property type="component" value="Chromosome"/>
</dbReference>
<reference evidence="4 5" key="1">
    <citation type="submission" date="2023-03" db="EMBL/GenBank/DDBJ databases">
        <title>Altererythrobacter sp. CAU 1644 isolated from sand.</title>
        <authorList>
            <person name="Kim W."/>
        </authorList>
    </citation>
    <scope>NUCLEOTIDE SEQUENCE [LARGE SCALE GENOMIC DNA]</scope>
    <source>
        <strain evidence="4 5">CAU 1644</strain>
    </source>
</reference>
<dbReference type="Pfam" id="PF01734">
    <property type="entry name" value="Patatin"/>
    <property type="match status" value="1"/>
</dbReference>
<name>A0ABY8FPV9_9SPHN</name>
<dbReference type="InterPro" id="IPR002641">
    <property type="entry name" value="PNPLA_dom"/>
</dbReference>
<organism evidence="4 5">
    <name type="scientific">Altererythrobacter arenosus</name>
    <dbReference type="NCBI Taxonomy" id="3032592"/>
    <lineage>
        <taxon>Bacteria</taxon>
        <taxon>Pseudomonadati</taxon>
        <taxon>Pseudomonadota</taxon>
        <taxon>Alphaproteobacteria</taxon>
        <taxon>Sphingomonadales</taxon>
        <taxon>Erythrobacteraceae</taxon>
        <taxon>Altererythrobacter</taxon>
    </lineage>
</organism>
<feature type="active site" description="Proton acceptor" evidence="2">
    <location>
        <position position="319"/>
    </location>
</feature>
<proteinExistence type="predicted"/>
<dbReference type="InterPro" id="IPR024282">
    <property type="entry name" value="DUF3376"/>
</dbReference>
<keyword evidence="1 2" id="KW-0443">Lipid metabolism</keyword>
<accession>A0ABY8FPV9</accession>
<dbReference type="NCBIfam" id="TIGR03607">
    <property type="entry name" value="patatin-like protein"/>
    <property type="match status" value="1"/>
</dbReference>
<feature type="domain" description="PNPLA" evidence="3">
    <location>
        <begin position="10"/>
        <end position="332"/>
    </location>
</feature>
<dbReference type="Pfam" id="PF11856">
    <property type="entry name" value="DUF3376"/>
    <property type="match status" value="1"/>
</dbReference>
<dbReference type="Gene3D" id="3.40.1090.10">
    <property type="entry name" value="Cytosolic phospholipase A2 catalytic domain"/>
    <property type="match status" value="1"/>
</dbReference>
<comment type="caution">
    <text evidence="2">Lacks conserved residue(s) required for the propagation of feature annotation.</text>
</comment>
<keyword evidence="2" id="KW-0378">Hydrolase</keyword>
<evidence type="ECO:0000256" key="2">
    <source>
        <dbReference type="PROSITE-ProRule" id="PRU01161"/>
    </source>
</evidence>
<dbReference type="SUPFAM" id="SSF52151">
    <property type="entry name" value="FabD/lysophospholipase-like"/>
    <property type="match status" value="1"/>
</dbReference>
<protein>
    <submittedName>
        <fullName evidence="4">Patatin-like protein</fullName>
    </submittedName>
</protein>
<gene>
    <name evidence="4" type="ORF">P7228_13805</name>
</gene>
<keyword evidence="2" id="KW-0442">Lipid degradation</keyword>
<evidence type="ECO:0000313" key="5">
    <source>
        <dbReference type="Proteomes" id="UP001215827"/>
    </source>
</evidence>
<feature type="short sequence motif" description="GXSXG" evidence="2">
    <location>
        <begin position="77"/>
        <end position="81"/>
    </location>
</feature>
<dbReference type="InterPro" id="IPR019894">
    <property type="entry name" value="Patatin-related_protein"/>
</dbReference>
<dbReference type="RefSeq" id="WP_278015811.1">
    <property type="nucleotide sequence ID" value="NZ_CP121106.1"/>
</dbReference>